<protein>
    <submittedName>
        <fullName evidence="1">Cellulose biosynthesis protein BcsQ</fullName>
    </submittedName>
</protein>
<dbReference type="Gene3D" id="3.40.50.300">
    <property type="entry name" value="P-loop containing nucleotide triphosphate hydrolases"/>
    <property type="match status" value="1"/>
</dbReference>
<name>A0ABS4GGA8_9FIRM</name>
<accession>A0ABS4GGA8</accession>
<sequence length="235" mass="27120">MTKLITITSIRAGTGRTTVAAILAEKLSKQGTVLIIDNNKSNINIYDVKVSSIENIKLYLCLENKESCKNAIKESATEIKNNIFFFSGSQELLTEKELKFLKEQDNFDYIILDTMEQIPSIADTCITVINPNIHEYHKYIEAKKDEELSKSNILINKYTDEIEFKTSIEDFKLYFCSEIINFTNSYELNLQEDNDNEISKLIEKITGENHKPRKRKIFDLMNIKNKKKEGNKIGI</sequence>
<dbReference type="RefSeq" id="WP_209512464.1">
    <property type="nucleotide sequence ID" value="NZ_JAGGKS010000008.1"/>
</dbReference>
<evidence type="ECO:0000313" key="1">
    <source>
        <dbReference type="EMBL" id="MBP1926735.1"/>
    </source>
</evidence>
<gene>
    <name evidence="1" type="ORF">J2Z76_002605</name>
</gene>
<dbReference type="Proteomes" id="UP001519342">
    <property type="component" value="Unassembled WGS sequence"/>
</dbReference>
<evidence type="ECO:0000313" key="2">
    <source>
        <dbReference type="Proteomes" id="UP001519342"/>
    </source>
</evidence>
<dbReference type="Pfam" id="PF06564">
    <property type="entry name" value="CBP_BcsQ"/>
    <property type="match status" value="1"/>
</dbReference>
<organism evidence="1 2">
    <name type="scientific">Sedimentibacter acidaminivorans</name>
    <dbReference type="NCBI Taxonomy" id="913099"/>
    <lineage>
        <taxon>Bacteria</taxon>
        <taxon>Bacillati</taxon>
        <taxon>Bacillota</taxon>
        <taxon>Tissierellia</taxon>
        <taxon>Sedimentibacter</taxon>
    </lineage>
</organism>
<proteinExistence type="predicted"/>
<comment type="caution">
    <text evidence="1">The sequence shown here is derived from an EMBL/GenBank/DDBJ whole genome shotgun (WGS) entry which is preliminary data.</text>
</comment>
<reference evidence="1 2" key="1">
    <citation type="submission" date="2021-03" db="EMBL/GenBank/DDBJ databases">
        <title>Genomic Encyclopedia of Type Strains, Phase IV (KMG-IV): sequencing the most valuable type-strain genomes for metagenomic binning, comparative biology and taxonomic classification.</title>
        <authorList>
            <person name="Goeker M."/>
        </authorList>
    </citation>
    <scope>NUCLEOTIDE SEQUENCE [LARGE SCALE GENOMIC DNA]</scope>
    <source>
        <strain evidence="1 2">DSM 24004</strain>
    </source>
</reference>
<dbReference type="EMBL" id="JAGGKS010000008">
    <property type="protein sequence ID" value="MBP1926735.1"/>
    <property type="molecule type" value="Genomic_DNA"/>
</dbReference>
<dbReference type="SUPFAM" id="SSF52540">
    <property type="entry name" value="P-loop containing nucleoside triphosphate hydrolases"/>
    <property type="match status" value="1"/>
</dbReference>
<keyword evidence="2" id="KW-1185">Reference proteome</keyword>
<dbReference type="InterPro" id="IPR017746">
    <property type="entry name" value="Cellulose_synthase_operon_BcsQ"/>
</dbReference>
<dbReference type="InterPro" id="IPR027417">
    <property type="entry name" value="P-loop_NTPase"/>
</dbReference>